<keyword evidence="3" id="KW-1185">Reference proteome</keyword>
<comment type="caution">
    <text evidence="2">The sequence shown here is derived from an EMBL/GenBank/DDBJ whole genome shotgun (WGS) entry which is preliminary data.</text>
</comment>
<dbReference type="AlphaFoldDB" id="A0AAD6NIN0"/>
<protein>
    <submittedName>
        <fullName evidence="2">Uncharacterized protein</fullName>
    </submittedName>
</protein>
<feature type="compositionally biased region" description="Acidic residues" evidence="1">
    <location>
        <begin position="407"/>
        <end position="438"/>
    </location>
</feature>
<evidence type="ECO:0000313" key="2">
    <source>
        <dbReference type="EMBL" id="KAJ6259749.1"/>
    </source>
</evidence>
<dbReference type="InterPro" id="IPR027417">
    <property type="entry name" value="P-loop_NTPase"/>
</dbReference>
<feature type="compositionally biased region" description="Low complexity" evidence="1">
    <location>
        <begin position="450"/>
        <end position="473"/>
    </location>
</feature>
<sequence>MDGHFDDLYTHFPVPGDSYDAGVLVRVEAPQPPDSRDLNPPGLELQARLNSMFTEKLSAVDSISLTERERMNLFHNRLREMPKDTSTYCDPKFRTLVPYPYPGTAESGFNLDPERFCFEFMGRERFETAYSEIGELIDDVDPTKRAYLINGSSGWGKSYLLAAVASVLLAQGKKVIYVPDSGALMHQGLDYFKRCFYMAYANDEDKLQRIVTATSYEELCRFIYKEKQAGIRLLFLLDQADILGLKSRKEITSLGDTESRVREILLDNMSQHAVIACVSMNSGMSERQPTSHELSLPRGLKFTEGFYCGGLSEKEVAAWWHYHQKTKTLPDLLMFPPHACLAETANVESRRKEIEKLTGSKYDLLDEVLSLASEPVGPTMHLTEKQMERKIIILERQLAELKAQSTADDDGDDSDNEGEYEEEEEEEEESDEEEEQEEEGKAEKGKDNETPSFSSPSETTSRSRSAATPSTATDSGPHQMSFAEWKAERIESDAAFDRWVRERLGEIAADERASFPAAADAGVDNTEEGEERRLPDIFAGESIFPPMEDIPPEFWGMATESPQSSRTGTAAAGGTNYEDNGDDEKGPALATFDLNNGQYLVREKDLDALEATGLDCSELRERA</sequence>
<gene>
    <name evidence="2" type="ORF">Dda_5389</name>
</gene>
<dbReference type="CDD" id="cd01120">
    <property type="entry name" value="RecA-like_superfamily"/>
    <property type="match status" value="1"/>
</dbReference>
<dbReference type="SUPFAM" id="SSF52540">
    <property type="entry name" value="P-loop containing nucleoside triphosphate hydrolases"/>
    <property type="match status" value="2"/>
</dbReference>
<feature type="compositionally biased region" description="Basic and acidic residues" evidence="1">
    <location>
        <begin position="439"/>
        <end position="449"/>
    </location>
</feature>
<organism evidence="2 3">
    <name type="scientific">Drechslerella dactyloides</name>
    <name type="common">Nematode-trapping fungus</name>
    <name type="synonym">Arthrobotrys dactyloides</name>
    <dbReference type="NCBI Taxonomy" id="74499"/>
    <lineage>
        <taxon>Eukaryota</taxon>
        <taxon>Fungi</taxon>
        <taxon>Dikarya</taxon>
        <taxon>Ascomycota</taxon>
        <taxon>Pezizomycotina</taxon>
        <taxon>Orbiliomycetes</taxon>
        <taxon>Orbiliales</taxon>
        <taxon>Orbiliaceae</taxon>
        <taxon>Drechslerella</taxon>
    </lineage>
</organism>
<reference evidence="2" key="1">
    <citation type="submission" date="2023-01" db="EMBL/GenBank/DDBJ databases">
        <title>The chitinases involved in constricting ring structure development in the nematode-trapping fungus Drechslerella dactyloides.</title>
        <authorList>
            <person name="Wang R."/>
            <person name="Zhang L."/>
            <person name="Tang P."/>
            <person name="Li S."/>
            <person name="Liang L."/>
        </authorList>
    </citation>
    <scope>NUCLEOTIDE SEQUENCE</scope>
    <source>
        <strain evidence="2">YMF1.00031</strain>
    </source>
</reference>
<evidence type="ECO:0000256" key="1">
    <source>
        <dbReference type="SAM" id="MobiDB-lite"/>
    </source>
</evidence>
<proteinExistence type="predicted"/>
<dbReference type="Proteomes" id="UP001221413">
    <property type="component" value="Unassembled WGS sequence"/>
</dbReference>
<dbReference type="EMBL" id="JAQGDS010000006">
    <property type="protein sequence ID" value="KAJ6259749.1"/>
    <property type="molecule type" value="Genomic_DNA"/>
</dbReference>
<accession>A0AAD6NIN0</accession>
<evidence type="ECO:0000313" key="3">
    <source>
        <dbReference type="Proteomes" id="UP001221413"/>
    </source>
</evidence>
<feature type="region of interest" description="Disordered" evidence="1">
    <location>
        <begin position="518"/>
        <end position="587"/>
    </location>
</feature>
<dbReference type="Gene3D" id="3.40.50.300">
    <property type="entry name" value="P-loop containing nucleotide triphosphate hydrolases"/>
    <property type="match status" value="1"/>
</dbReference>
<name>A0AAD6NIN0_DREDA</name>
<feature type="region of interest" description="Disordered" evidence="1">
    <location>
        <begin position="402"/>
        <end position="484"/>
    </location>
</feature>